<feature type="compositionally biased region" description="Polar residues" evidence="1">
    <location>
        <begin position="250"/>
        <end position="259"/>
    </location>
</feature>
<dbReference type="InParanoid" id="A0A0D0DQ22"/>
<feature type="compositionally biased region" description="Basic and acidic residues" evidence="1">
    <location>
        <begin position="133"/>
        <end position="143"/>
    </location>
</feature>
<protein>
    <recommendedName>
        <fullName evidence="2">Srp40 C-terminal domain-containing protein</fullName>
    </recommendedName>
</protein>
<feature type="region of interest" description="Disordered" evidence="1">
    <location>
        <begin position="42"/>
        <end position="260"/>
    </location>
</feature>
<proteinExistence type="predicted"/>
<dbReference type="AlphaFoldDB" id="A0A0D0DQ22"/>
<accession>A0A0D0DQ22</accession>
<dbReference type="PANTHER" id="PTHR23216">
    <property type="entry name" value="NUCLEOLAR AND COILED-BODY PHOSPHOPROTEIN 1"/>
    <property type="match status" value="1"/>
</dbReference>
<dbReference type="GO" id="GO:0005730">
    <property type="term" value="C:nucleolus"/>
    <property type="evidence" value="ECO:0007669"/>
    <property type="project" value="InterPro"/>
</dbReference>
<organism evidence="3 4">
    <name type="scientific">Paxillus rubicundulus Ve08.2h10</name>
    <dbReference type="NCBI Taxonomy" id="930991"/>
    <lineage>
        <taxon>Eukaryota</taxon>
        <taxon>Fungi</taxon>
        <taxon>Dikarya</taxon>
        <taxon>Basidiomycota</taxon>
        <taxon>Agaricomycotina</taxon>
        <taxon>Agaricomycetes</taxon>
        <taxon>Agaricomycetidae</taxon>
        <taxon>Boletales</taxon>
        <taxon>Paxilineae</taxon>
        <taxon>Paxillaceae</taxon>
        <taxon>Paxillus</taxon>
    </lineage>
</organism>
<sequence>MDGNIAATYTLVYNFLKKQSHRKAAEAVKKAAKDFVVLRDDIEQEGPQLEDIVKQWKAKQNAKPEAPDSSSESSSDESDSSSDSDSVASSSSILSSSSDSSSGSTSSSKSEGDDTSDSDDSSNESDGGAIADKVTKKPTDRDTSATLSSAGENVKEVCEKPDEKSAKEDEKESDSGSSDSDSSDSESSDSEPSSTSSDSSSSSDSDGDAKPTKKEQDLPRNIKATKSASSGSSESSPEPEDKGRKRNPKMCSTDTSEGSSVAAAKLVLRADTRVAQVAKKRKTSETGAAITTAVADESQENVVFQRGGKPPRRVNERFQRIKPQDITPELLLDNNYDARGGTANDYGEKAHRDLIVTRGAGFRKEKNKKKRGSYRGGEITMENHSIKFDF</sequence>
<evidence type="ECO:0000313" key="4">
    <source>
        <dbReference type="Proteomes" id="UP000054538"/>
    </source>
</evidence>
<feature type="domain" description="Srp40 C-terminal" evidence="2">
    <location>
        <begin position="317"/>
        <end position="388"/>
    </location>
</feature>
<feature type="compositionally biased region" description="Low complexity" evidence="1">
    <location>
        <begin position="83"/>
        <end position="109"/>
    </location>
</feature>
<dbReference type="STRING" id="930991.A0A0D0DQ22"/>
<feature type="compositionally biased region" description="Low complexity" evidence="1">
    <location>
        <begin position="190"/>
        <end position="204"/>
    </location>
</feature>
<feature type="compositionally biased region" description="Acidic residues" evidence="1">
    <location>
        <begin position="113"/>
        <end position="123"/>
    </location>
</feature>
<gene>
    <name evidence="3" type="ORF">PAXRUDRAFT_828150</name>
</gene>
<evidence type="ECO:0000256" key="1">
    <source>
        <dbReference type="SAM" id="MobiDB-lite"/>
    </source>
</evidence>
<dbReference type="InterPro" id="IPR039191">
    <property type="entry name" value="Nopp140-like"/>
</dbReference>
<dbReference type="EMBL" id="KN825118">
    <property type="protein sequence ID" value="KIK94288.1"/>
    <property type="molecule type" value="Genomic_DNA"/>
</dbReference>
<feature type="compositionally biased region" description="Basic and acidic residues" evidence="1">
    <location>
        <begin position="153"/>
        <end position="174"/>
    </location>
</feature>
<dbReference type="GO" id="GO:0005654">
    <property type="term" value="C:nucleoplasm"/>
    <property type="evidence" value="ECO:0007669"/>
    <property type="project" value="TreeGrafter"/>
</dbReference>
<dbReference type="Proteomes" id="UP000054538">
    <property type="component" value="Unassembled WGS sequence"/>
</dbReference>
<evidence type="ECO:0000313" key="3">
    <source>
        <dbReference type="EMBL" id="KIK94288.1"/>
    </source>
</evidence>
<keyword evidence="4" id="KW-1185">Reference proteome</keyword>
<dbReference type="PANTHER" id="PTHR23216:SF1">
    <property type="entry name" value="NUCLEOLAR AND COILED-BODY PHOSPHOPROTEIN 1"/>
    <property type="match status" value="1"/>
</dbReference>
<name>A0A0D0DQ22_9AGAM</name>
<reference evidence="4" key="2">
    <citation type="submission" date="2015-01" db="EMBL/GenBank/DDBJ databases">
        <title>Evolutionary Origins and Diversification of the Mycorrhizal Mutualists.</title>
        <authorList>
            <consortium name="DOE Joint Genome Institute"/>
            <consortium name="Mycorrhizal Genomics Consortium"/>
            <person name="Kohler A."/>
            <person name="Kuo A."/>
            <person name="Nagy L.G."/>
            <person name="Floudas D."/>
            <person name="Copeland A."/>
            <person name="Barry K.W."/>
            <person name="Cichocki N."/>
            <person name="Veneault-Fourrey C."/>
            <person name="LaButti K."/>
            <person name="Lindquist E.A."/>
            <person name="Lipzen A."/>
            <person name="Lundell T."/>
            <person name="Morin E."/>
            <person name="Murat C."/>
            <person name="Riley R."/>
            <person name="Ohm R."/>
            <person name="Sun H."/>
            <person name="Tunlid A."/>
            <person name="Henrissat B."/>
            <person name="Grigoriev I.V."/>
            <person name="Hibbett D.S."/>
            <person name="Martin F."/>
        </authorList>
    </citation>
    <scope>NUCLEOTIDE SEQUENCE [LARGE SCALE GENOMIC DNA]</scope>
    <source>
        <strain evidence="4">Ve08.2h10</strain>
    </source>
</reference>
<dbReference type="Pfam" id="PF05022">
    <property type="entry name" value="SRP40_C"/>
    <property type="match status" value="1"/>
</dbReference>
<evidence type="ECO:0000259" key="2">
    <source>
        <dbReference type="Pfam" id="PF05022"/>
    </source>
</evidence>
<reference evidence="3 4" key="1">
    <citation type="submission" date="2014-04" db="EMBL/GenBank/DDBJ databases">
        <authorList>
            <consortium name="DOE Joint Genome Institute"/>
            <person name="Kuo A."/>
            <person name="Kohler A."/>
            <person name="Jargeat P."/>
            <person name="Nagy L.G."/>
            <person name="Floudas D."/>
            <person name="Copeland A."/>
            <person name="Barry K.W."/>
            <person name="Cichocki N."/>
            <person name="Veneault-Fourrey C."/>
            <person name="LaButti K."/>
            <person name="Lindquist E.A."/>
            <person name="Lipzen A."/>
            <person name="Lundell T."/>
            <person name="Morin E."/>
            <person name="Murat C."/>
            <person name="Sun H."/>
            <person name="Tunlid A."/>
            <person name="Henrissat B."/>
            <person name="Grigoriev I.V."/>
            <person name="Hibbett D.S."/>
            <person name="Martin F."/>
            <person name="Nordberg H.P."/>
            <person name="Cantor M.N."/>
            <person name="Hua S.X."/>
        </authorList>
    </citation>
    <scope>NUCLEOTIDE SEQUENCE [LARGE SCALE GENOMIC DNA]</scope>
    <source>
        <strain evidence="3 4">Ve08.2h10</strain>
    </source>
</reference>
<feature type="compositionally biased region" description="Low complexity" evidence="1">
    <location>
        <begin position="227"/>
        <end position="236"/>
    </location>
</feature>
<feature type="compositionally biased region" description="Basic and acidic residues" evidence="1">
    <location>
        <begin position="207"/>
        <end position="220"/>
    </location>
</feature>
<dbReference type="InterPro" id="IPR007718">
    <property type="entry name" value="Srp40_C"/>
</dbReference>
<dbReference type="HOGENOM" id="CLU_046015_0_0_1"/>
<dbReference type="OrthoDB" id="5599646at2759"/>